<dbReference type="EMBL" id="LMXU01000033">
    <property type="protein sequence ID" value="KWT99258.1"/>
    <property type="molecule type" value="Genomic_DNA"/>
</dbReference>
<sequence length="60" mass="7047">MEVITGMERLNQIRDQLQGYSDLRHLMTHTVLTEFFNKQNLSFNLSKVNVKSCVKVVHVR</sequence>
<proteinExistence type="predicted"/>
<dbReference type="AlphaFoldDB" id="A0A109D5H7"/>
<comment type="caution">
    <text evidence="1">The sequence shown here is derived from an EMBL/GenBank/DDBJ whole genome shotgun (WGS) entry which is preliminary data.</text>
</comment>
<accession>A0A109D5H7</accession>
<protein>
    <submittedName>
        <fullName evidence="1">Uncharacterized protein</fullName>
    </submittedName>
</protein>
<organism evidence="1 2">
    <name type="scientific">Vibrio toranzoniae</name>
    <dbReference type="NCBI Taxonomy" id="1194427"/>
    <lineage>
        <taxon>Bacteria</taxon>
        <taxon>Pseudomonadati</taxon>
        <taxon>Pseudomonadota</taxon>
        <taxon>Gammaproteobacteria</taxon>
        <taxon>Vibrionales</taxon>
        <taxon>Vibrionaceae</taxon>
        <taxon>Vibrio</taxon>
    </lineage>
</organism>
<reference evidence="1 2" key="1">
    <citation type="submission" date="2015-11" db="EMBL/GenBank/DDBJ databases">
        <title>Draft WGS of Vibrio toranzoniae.</title>
        <authorList>
            <person name="Lasa A."/>
            <person name="Romalde J.L."/>
        </authorList>
    </citation>
    <scope>NUCLEOTIDE SEQUENCE [LARGE SCALE GENOMIC DNA]</scope>
    <source>
        <strain evidence="1 2">Vb 10.8</strain>
    </source>
</reference>
<dbReference type="OrthoDB" id="5476at2"/>
<gene>
    <name evidence="1" type="ORF">APQ14_16635</name>
</gene>
<evidence type="ECO:0000313" key="2">
    <source>
        <dbReference type="Proteomes" id="UP000057389"/>
    </source>
</evidence>
<keyword evidence="2" id="KW-1185">Reference proteome</keyword>
<dbReference type="Proteomes" id="UP000057389">
    <property type="component" value="Unassembled WGS sequence"/>
</dbReference>
<evidence type="ECO:0000313" key="1">
    <source>
        <dbReference type="EMBL" id="KWT99258.1"/>
    </source>
</evidence>
<name>A0A109D5H7_9VIBR</name>